<protein>
    <submittedName>
        <fullName evidence="6">TetR/AcrR family transcriptional regulator</fullName>
    </submittedName>
</protein>
<accession>A0A6G4XFW8</accession>
<evidence type="ECO:0000256" key="3">
    <source>
        <dbReference type="ARBA" id="ARBA00023163"/>
    </source>
</evidence>
<dbReference type="InterPro" id="IPR050109">
    <property type="entry name" value="HTH-type_TetR-like_transc_reg"/>
</dbReference>
<dbReference type="PRINTS" id="PR00455">
    <property type="entry name" value="HTHTETR"/>
</dbReference>
<keyword evidence="3" id="KW-0804">Transcription</keyword>
<keyword evidence="2 4" id="KW-0238">DNA-binding</keyword>
<dbReference type="Pfam" id="PF00440">
    <property type="entry name" value="TetR_N"/>
    <property type="match status" value="1"/>
</dbReference>
<comment type="caution">
    <text evidence="6">The sequence shown here is derived from an EMBL/GenBank/DDBJ whole genome shotgun (WGS) entry which is preliminary data.</text>
</comment>
<proteinExistence type="predicted"/>
<evidence type="ECO:0000256" key="2">
    <source>
        <dbReference type="ARBA" id="ARBA00023125"/>
    </source>
</evidence>
<keyword evidence="1" id="KW-0805">Transcription regulation</keyword>
<dbReference type="GO" id="GO:0003700">
    <property type="term" value="F:DNA-binding transcription factor activity"/>
    <property type="evidence" value="ECO:0007669"/>
    <property type="project" value="TreeGrafter"/>
</dbReference>
<gene>
    <name evidence="6" type="ORF">G6045_12315</name>
</gene>
<dbReference type="InterPro" id="IPR009057">
    <property type="entry name" value="Homeodomain-like_sf"/>
</dbReference>
<dbReference type="PANTHER" id="PTHR30055:SF234">
    <property type="entry name" value="HTH-TYPE TRANSCRIPTIONAL REGULATOR BETI"/>
    <property type="match status" value="1"/>
</dbReference>
<feature type="DNA-binding region" description="H-T-H motif" evidence="4">
    <location>
        <begin position="40"/>
        <end position="59"/>
    </location>
</feature>
<name>A0A6G4XFW8_9ACTN</name>
<dbReference type="InterPro" id="IPR001647">
    <property type="entry name" value="HTH_TetR"/>
</dbReference>
<dbReference type="SUPFAM" id="SSF46689">
    <property type="entry name" value="Homeodomain-like"/>
    <property type="match status" value="1"/>
</dbReference>
<evidence type="ECO:0000256" key="4">
    <source>
        <dbReference type="PROSITE-ProRule" id="PRU00335"/>
    </source>
</evidence>
<dbReference type="RefSeq" id="WP_165331940.1">
    <property type="nucleotide sequence ID" value="NZ_JAAKZW010000036.1"/>
</dbReference>
<sequence>MAKEQAKPEGLRERKKRETRQRISDIATGLFLERGFDAVPIAEIAEAADVSVNTVYNYFPAKEDLFLDRSKGVVDRLSRFVRARDKGESAARAVLREFRAEVEAVSPRVGLMEGYASFMGVIENAPALRSRLWRIQQEALEDIEGTLREETGAAPDDPLPMLVGGQLAWLQGTVMGFIGREMCAGHDPAKVSREALRLLDELEEILGEKVLNYAVRTA</sequence>
<evidence type="ECO:0000256" key="1">
    <source>
        <dbReference type="ARBA" id="ARBA00023015"/>
    </source>
</evidence>
<reference evidence="6 7" key="1">
    <citation type="submission" date="2020-02" db="EMBL/GenBank/DDBJ databases">
        <title>Whole-genome analyses of novel actinobacteria.</title>
        <authorList>
            <person name="Sahin N."/>
            <person name="Tokatli A."/>
        </authorList>
    </citation>
    <scope>NUCLEOTIDE SEQUENCE [LARGE SCALE GENOMIC DNA]</scope>
    <source>
        <strain evidence="6 7">YC504</strain>
    </source>
</reference>
<keyword evidence="7" id="KW-1185">Reference proteome</keyword>
<dbReference type="Gene3D" id="1.10.357.10">
    <property type="entry name" value="Tetracycline Repressor, domain 2"/>
    <property type="match status" value="1"/>
</dbReference>
<evidence type="ECO:0000313" key="7">
    <source>
        <dbReference type="Proteomes" id="UP000481109"/>
    </source>
</evidence>
<dbReference type="PANTHER" id="PTHR30055">
    <property type="entry name" value="HTH-TYPE TRANSCRIPTIONAL REGULATOR RUTR"/>
    <property type="match status" value="1"/>
</dbReference>
<dbReference type="AlphaFoldDB" id="A0A6G4XFW8"/>
<dbReference type="GO" id="GO:0000976">
    <property type="term" value="F:transcription cis-regulatory region binding"/>
    <property type="evidence" value="ECO:0007669"/>
    <property type="project" value="TreeGrafter"/>
</dbReference>
<dbReference type="Proteomes" id="UP000481109">
    <property type="component" value="Unassembled WGS sequence"/>
</dbReference>
<evidence type="ECO:0000259" key="5">
    <source>
        <dbReference type="PROSITE" id="PS50977"/>
    </source>
</evidence>
<dbReference type="EMBL" id="JAAKZW010000036">
    <property type="protein sequence ID" value="NGO76439.1"/>
    <property type="molecule type" value="Genomic_DNA"/>
</dbReference>
<organism evidence="6 7">
    <name type="scientific">Streptomyces mesophilus</name>
    <dbReference type="NCBI Taxonomy" id="1775132"/>
    <lineage>
        <taxon>Bacteria</taxon>
        <taxon>Bacillati</taxon>
        <taxon>Actinomycetota</taxon>
        <taxon>Actinomycetes</taxon>
        <taxon>Kitasatosporales</taxon>
        <taxon>Streptomycetaceae</taxon>
        <taxon>Streptomyces</taxon>
    </lineage>
</organism>
<dbReference type="PROSITE" id="PS50977">
    <property type="entry name" value="HTH_TETR_2"/>
    <property type="match status" value="1"/>
</dbReference>
<evidence type="ECO:0000313" key="6">
    <source>
        <dbReference type="EMBL" id="NGO76439.1"/>
    </source>
</evidence>
<feature type="domain" description="HTH tetR-type" evidence="5">
    <location>
        <begin position="17"/>
        <end position="77"/>
    </location>
</feature>